<sequence>MSLDDNQTSIDELLDRAVRACNRGDRVATNSLAGQVLAVDHGNTDAEDLLAASDGHGEIR</sequence>
<protein>
    <submittedName>
        <fullName evidence="1">Uncharacterized protein</fullName>
    </submittedName>
</protein>
<evidence type="ECO:0000313" key="2">
    <source>
        <dbReference type="Proteomes" id="UP000466906"/>
    </source>
</evidence>
<name>A0A6N4UZC0_9MYCO</name>
<keyword evidence="2" id="KW-1185">Reference proteome</keyword>
<organism evidence="1 2">
    <name type="scientific">Mycolicibacterium alvei</name>
    <dbReference type="NCBI Taxonomy" id="67081"/>
    <lineage>
        <taxon>Bacteria</taxon>
        <taxon>Bacillati</taxon>
        <taxon>Actinomycetota</taxon>
        <taxon>Actinomycetes</taxon>
        <taxon>Mycobacteriales</taxon>
        <taxon>Mycobacteriaceae</taxon>
        <taxon>Mycolicibacterium</taxon>
    </lineage>
</organism>
<dbReference type="Proteomes" id="UP000466906">
    <property type="component" value="Chromosome"/>
</dbReference>
<proteinExistence type="predicted"/>
<reference evidence="1 2" key="1">
    <citation type="journal article" date="2019" name="Emerg. Microbes Infect.">
        <title>Comprehensive subspecies identification of 175 nontuberculous mycobacteria species based on 7547 genomic profiles.</title>
        <authorList>
            <person name="Matsumoto Y."/>
            <person name="Kinjo T."/>
            <person name="Motooka D."/>
            <person name="Nabeya D."/>
            <person name="Jung N."/>
            <person name="Uechi K."/>
            <person name="Horii T."/>
            <person name="Iida T."/>
            <person name="Fujita J."/>
            <person name="Nakamura S."/>
        </authorList>
    </citation>
    <scope>NUCLEOTIDE SEQUENCE [LARGE SCALE GENOMIC DNA]</scope>
    <source>
        <strain evidence="1 2">JCM 12272</strain>
    </source>
</reference>
<dbReference type="AlphaFoldDB" id="A0A6N4UZC0"/>
<dbReference type="EMBL" id="AP022565">
    <property type="protein sequence ID" value="BBX29213.1"/>
    <property type="molecule type" value="Genomic_DNA"/>
</dbReference>
<evidence type="ECO:0000313" key="1">
    <source>
        <dbReference type="EMBL" id="BBX29213.1"/>
    </source>
</evidence>
<gene>
    <name evidence="1" type="ORF">MALV_43380</name>
</gene>
<accession>A0A6N4UZC0</accession>
<dbReference type="KEGG" id="malv:MALV_43380"/>